<evidence type="ECO:0000259" key="2">
    <source>
        <dbReference type="Pfam" id="PF14780"/>
    </source>
</evidence>
<dbReference type="PANTHER" id="PTHR34786">
    <property type="entry name" value="OS09G0504900 PROTEIN"/>
    <property type="match status" value="1"/>
</dbReference>
<evidence type="ECO:0000256" key="1">
    <source>
        <dbReference type="SAM" id="MobiDB-lite"/>
    </source>
</evidence>
<reference evidence="4" key="1">
    <citation type="journal article" date="2021" name="Proc. Natl. Acad. Sci. U.S.A.">
        <title>Three genomes in the algal genus Volvox reveal the fate of a haploid sex-determining region after a transition to homothallism.</title>
        <authorList>
            <person name="Yamamoto K."/>
            <person name="Hamaji T."/>
            <person name="Kawai-Toyooka H."/>
            <person name="Matsuzaki R."/>
            <person name="Takahashi F."/>
            <person name="Nishimura Y."/>
            <person name="Kawachi M."/>
            <person name="Noguchi H."/>
            <person name="Minakuchi Y."/>
            <person name="Umen J.G."/>
            <person name="Toyoda A."/>
            <person name="Nozaki H."/>
        </authorList>
    </citation>
    <scope>NUCLEOTIDE SEQUENCE</scope>
    <source>
        <strain evidence="4">NIES-3785</strain>
        <strain evidence="3">NIES-3786</strain>
    </source>
</reference>
<dbReference type="Proteomes" id="UP000722791">
    <property type="component" value="Unassembled WGS sequence"/>
</dbReference>
<evidence type="ECO:0000313" key="4">
    <source>
        <dbReference type="EMBL" id="GIM07853.1"/>
    </source>
</evidence>
<feature type="compositionally biased region" description="Low complexity" evidence="1">
    <location>
        <begin position="835"/>
        <end position="844"/>
    </location>
</feature>
<dbReference type="Proteomes" id="UP000747110">
    <property type="component" value="Unassembled WGS sequence"/>
</dbReference>
<feature type="domain" description="Nucleolus and neural progenitor protein-like N-terminal" evidence="2">
    <location>
        <begin position="152"/>
        <end position="231"/>
    </location>
</feature>
<evidence type="ECO:0000313" key="3">
    <source>
        <dbReference type="EMBL" id="GIL82468.1"/>
    </source>
</evidence>
<feature type="compositionally biased region" description="Low complexity" evidence="1">
    <location>
        <begin position="297"/>
        <end position="309"/>
    </location>
</feature>
<sequence length="950" mass="94839">MSALGAADGRVWALPGHLRRTIQVSCYGDLASQFRQANIPVLKACLHANSFWSEVAILDRLVYKNTSQHRGAHLMRYLKEVRRTLTLLRELQLEGLVDDLHCMLQMGGVVPKASASTPAMAATAAAGTTWGGKDTTRGANAAGGGDSGGGRTSYRLPCRETAAAILKQIIAGCALIMGLQSPLQLVAAHLSAQLALTFFVPMCMIGCAVLARIKVLSLQLLLDCVKAYNAIADLLPLLPSSTAAWPAGDDAALLLQPALASALQPPTVKASTAVATASMVSEPRALPRTSRAVAGMQQQQQQQLQAPPQEEIRSRSLRQMLQRGPMPSEELLQPAAAIRANNSAAAGPMASVQPAAVPAAAAAGPPSQRLPAAAGLQRLVAPIPLPQMVRCRWDEHVHLAYLEPVSSGGPDQPEPTWQGRAAKAAERHGYMIAVQLDPQVEVAELDAVAAVAGPSSEAKRPPRSLVATGPRAVRAQTAGGAGTAATANSMAAQEVRSDVGVRVDRRSFFDLIGSKRPSGLSALQPAAGGKRSHAAQAMAPLQVIDDRVAKRQKGPNGANTAALAGNVSVDGATAKNGGSAAAAAAAVATTVLAPAATATVAPLPQPAAAGPSVPDSPVVMSYTTRQGFVLGLGNTKPGSGDKSTGGGQAAAAAQLITASGPIPEPTRTTAKDTAPADRPGDSWNDGATANDGASGALQQAGVPIAGMPTRLTLTNAAPSLVPSTRGSMARPPRSGAKPAFLAVPPSNPSSRAGIATAAGTATAGGGGDVVLPGAAVAAVPQFISNSGGSDGGRLALTHGSVGIDGSAAAEDDPLLGIILQGHGGERGRGRGASGSGSSSKIGSSCTRPGFHSAIKAPRASSGAAAAATGGGNGGSGSLAASLDLLLGGLPAAPGEGVTGAMHPGGTAGNGGGGAGGSRGGSIAGRGGRLDPGRGSIGARGRSSGQTPKWR</sequence>
<feature type="region of interest" description="Disordered" evidence="1">
    <location>
        <begin position="819"/>
        <end position="852"/>
    </location>
</feature>
<protein>
    <recommendedName>
        <fullName evidence="2">Nucleolus and neural progenitor protein-like N-terminal domain-containing protein</fullName>
    </recommendedName>
</protein>
<organism evidence="4 5">
    <name type="scientific">Volvox reticuliferus</name>
    <dbReference type="NCBI Taxonomy" id="1737510"/>
    <lineage>
        <taxon>Eukaryota</taxon>
        <taxon>Viridiplantae</taxon>
        <taxon>Chlorophyta</taxon>
        <taxon>core chlorophytes</taxon>
        <taxon>Chlorophyceae</taxon>
        <taxon>CS clade</taxon>
        <taxon>Chlamydomonadales</taxon>
        <taxon>Volvocaceae</taxon>
        <taxon>Volvox</taxon>
    </lineage>
</organism>
<dbReference type="AlphaFoldDB" id="A0A8J4GJ42"/>
<feature type="compositionally biased region" description="Low complexity" evidence="1">
    <location>
        <begin position="932"/>
        <end position="944"/>
    </location>
</feature>
<accession>A0A8J4GJ42</accession>
<dbReference type="Pfam" id="PF14780">
    <property type="entry name" value="NEPRO_N"/>
    <property type="match status" value="2"/>
</dbReference>
<dbReference type="OrthoDB" id="114080at2759"/>
<name>A0A8J4GJ42_9CHLO</name>
<dbReference type="EMBL" id="BNCQ01000025">
    <property type="protein sequence ID" value="GIM07853.1"/>
    <property type="molecule type" value="Genomic_DNA"/>
</dbReference>
<feature type="region of interest" description="Disordered" evidence="1">
    <location>
        <begin position="896"/>
        <end position="950"/>
    </location>
</feature>
<gene>
    <name evidence="3" type="ORF">Vretifemale_11448</name>
    <name evidence="4" type="ORF">Vretimale_11912</name>
</gene>
<feature type="domain" description="Nucleolus and neural progenitor protein-like N-terminal" evidence="2">
    <location>
        <begin position="41"/>
        <end position="106"/>
    </location>
</feature>
<dbReference type="PANTHER" id="PTHR34786:SF1">
    <property type="entry name" value="OS09G0504900 PROTEIN"/>
    <property type="match status" value="1"/>
</dbReference>
<proteinExistence type="predicted"/>
<feature type="region of interest" description="Disordered" evidence="1">
    <location>
        <begin position="719"/>
        <end position="753"/>
    </location>
</feature>
<feature type="region of interest" description="Disordered" evidence="1">
    <location>
        <begin position="632"/>
        <end position="651"/>
    </location>
</feature>
<feature type="region of interest" description="Disordered" evidence="1">
    <location>
        <begin position="289"/>
        <end position="310"/>
    </location>
</feature>
<dbReference type="InterPro" id="IPR027951">
    <property type="entry name" value="Nepro_N"/>
</dbReference>
<evidence type="ECO:0000313" key="6">
    <source>
        <dbReference type="Proteomes" id="UP000747110"/>
    </source>
</evidence>
<evidence type="ECO:0000313" key="5">
    <source>
        <dbReference type="Proteomes" id="UP000722791"/>
    </source>
</evidence>
<feature type="compositionally biased region" description="Gly residues" evidence="1">
    <location>
        <begin position="905"/>
        <end position="926"/>
    </location>
</feature>
<dbReference type="EMBL" id="BNCP01000024">
    <property type="protein sequence ID" value="GIL82468.1"/>
    <property type="molecule type" value="Genomic_DNA"/>
</dbReference>
<comment type="caution">
    <text evidence="4">The sequence shown here is derived from an EMBL/GenBank/DDBJ whole genome shotgun (WGS) entry which is preliminary data.</text>
</comment>
<feature type="region of interest" description="Disordered" evidence="1">
    <location>
        <begin position="657"/>
        <end position="694"/>
    </location>
</feature>
<keyword evidence="6" id="KW-1185">Reference proteome</keyword>